<dbReference type="PANTHER" id="PTHR28663">
    <property type="entry name" value="COILED-COIL DOMAIN-CONTAINING PROTEIN 173"/>
    <property type="match status" value="1"/>
</dbReference>
<evidence type="ECO:0000256" key="1">
    <source>
        <dbReference type="ARBA" id="ARBA00023054"/>
    </source>
</evidence>
<evidence type="ECO:0000256" key="3">
    <source>
        <dbReference type="SAM" id="MobiDB-lite"/>
    </source>
</evidence>
<evidence type="ECO:0000313" key="5">
    <source>
        <dbReference type="EMBL" id="JAT04149.1"/>
    </source>
</evidence>
<feature type="coiled-coil region" evidence="2">
    <location>
        <begin position="39"/>
        <end position="66"/>
    </location>
</feature>
<name>A0A1B6JY75_9HEMI</name>
<dbReference type="AlphaFoldDB" id="A0A1B6JY75"/>
<evidence type="ECO:0000259" key="4">
    <source>
        <dbReference type="Pfam" id="PF13868"/>
    </source>
</evidence>
<keyword evidence="1 2" id="KW-0175">Coiled coil</keyword>
<organism evidence="5">
    <name type="scientific">Homalodisca liturata</name>
    <dbReference type="NCBI Taxonomy" id="320908"/>
    <lineage>
        <taxon>Eukaryota</taxon>
        <taxon>Metazoa</taxon>
        <taxon>Ecdysozoa</taxon>
        <taxon>Arthropoda</taxon>
        <taxon>Hexapoda</taxon>
        <taxon>Insecta</taxon>
        <taxon>Pterygota</taxon>
        <taxon>Neoptera</taxon>
        <taxon>Paraneoptera</taxon>
        <taxon>Hemiptera</taxon>
        <taxon>Auchenorrhyncha</taxon>
        <taxon>Membracoidea</taxon>
        <taxon>Cicadellidae</taxon>
        <taxon>Cicadellinae</taxon>
        <taxon>Proconiini</taxon>
        <taxon>Homalodisca</taxon>
    </lineage>
</organism>
<reference evidence="5" key="1">
    <citation type="submission" date="2015-11" db="EMBL/GenBank/DDBJ databases">
        <title>De novo transcriptome assembly of four potential Pierce s Disease insect vectors from Arizona vineyards.</title>
        <authorList>
            <person name="Tassone E.E."/>
        </authorList>
    </citation>
    <scope>NUCLEOTIDE SEQUENCE</scope>
</reference>
<protein>
    <recommendedName>
        <fullName evidence="4">Trichohyalin-plectin-homology domain-containing protein</fullName>
    </recommendedName>
</protein>
<proteinExistence type="predicted"/>
<dbReference type="InterPro" id="IPR043597">
    <property type="entry name" value="TPH_dom"/>
</dbReference>
<dbReference type="PANTHER" id="PTHR28663:SF1">
    <property type="entry name" value="CILIA- AND FLAGELLA- ASSOCIATED PROTEIN 210"/>
    <property type="match status" value="1"/>
</dbReference>
<dbReference type="GO" id="GO:0005879">
    <property type="term" value="C:axonemal microtubule"/>
    <property type="evidence" value="ECO:0007669"/>
    <property type="project" value="TreeGrafter"/>
</dbReference>
<gene>
    <name evidence="5" type="ORF">g.21293</name>
</gene>
<evidence type="ECO:0000256" key="2">
    <source>
        <dbReference type="SAM" id="Coils"/>
    </source>
</evidence>
<feature type="region of interest" description="Disordered" evidence="3">
    <location>
        <begin position="512"/>
        <end position="535"/>
    </location>
</feature>
<feature type="domain" description="Trichohyalin-plectin-homology" evidence="4">
    <location>
        <begin position="122"/>
        <end position="467"/>
    </location>
</feature>
<dbReference type="Pfam" id="PF13868">
    <property type="entry name" value="TPH"/>
    <property type="match status" value="1"/>
</dbReference>
<accession>A0A1B6JY75</accession>
<dbReference type="EMBL" id="GECU01003558">
    <property type="protein sequence ID" value="JAT04149.1"/>
    <property type="molecule type" value="Transcribed_RNA"/>
</dbReference>
<feature type="coiled-coil region" evidence="2">
    <location>
        <begin position="148"/>
        <end position="377"/>
    </location>
</feature>
<dbReference type="InterPro" id="IPR039986">
    <property type="entry name" value="CFAP210"/>
</dbReference>
<sequence length="535" mass="64651">MRTLYFLETGQKLNDIKPSERKRALLVSKQEWCKFADHLVRDQRVLEAAEKEREELENRKLQSKEMAKTWDNTIINIRRRRIENRRFQIAQLEKDRRKRFLEMRQEEADNKKRIIDEAQQILRRDKDNSKSLISALKYSEVLRERGEQIKFEKKLQEIENEREREYAEKLKADVENYKLELAQEKEKEISKKKKLNEEVRKEMAELVKRKHDEEVMERELEAQDNIKIMEEIKTVQENERKEKERKRQLVMKDVIENRRLIAEFEAQCKQEQEEEEAAIHIHANTKKRIAKIKKEKEREEAIENQIRREKISQTVAAKAADRDAEENRIIQKALAEREARENELLEKKKAYKEQLVRELKKERLHQLKLEEEEKQRQKELMKFSIMQRLKNSEVNAEFTDKMQEKKRENMVINRKIWDEQCKEIEALRVAERAEDIDAVARAVECWNLEDKIFLEYAETVLEESRKKSRPLLPMLKYIEKFKKEVGLTARPKQHKIWQSRVPINNKLFECPAAKQQQSDPWPSKRDLNKSNNEIS</sequence>